<dbReference type="CTD" id="9812664"/>
<protein>
    <submittedName>
        <fullName evidence="1">Uncharacterized protein</fullName>
    </submittedName>
</protein>
<comment type="caution">
    <text evidence="1">The sequence shown here is derived from an EMBL/GenBank/DDBJ whole genome shotgun (WGS) entry which is preliminary data.</text>
</comment>
<evidence type="ECO:0000313" key="2">
    <source>
        <dbReference type="Proteomes" id="UP000483820"/>
    </source>
</evidence>
<dbReference type="AlphaFoldDB" id="A0A6A5GMB0"/>
<evidence type="ECO:0000313" key="1">
    <source>
        <dbReference type="EMBL" id="KAF1755642.1"/>
    </source>
</evidence>
<dbReference type="KEGG" id="crq:GCK72_012092"/>
<dbReference type="EMBL" id="WUAV01000004">
    <property type="protein sequence ID" value="KAF1755642.1"/>
    <property type="molecule type" value="Genomic_DNA"/>
</dbReference>
<accession>A0A6A5GMB0</accession>
<dbReference type="GeneID" id="9812664"/>
<proteinExistence type="predicted"/>
<sequence>MIRAFYIPSEKRDSSKLGGEDIDCRFIKTAPDSEFSHILQYIEDEDGDVLKLLRNHLNSLFRNKPVIHWNLSGLIKL</sequence>
<organism evidence="1 2">
    <name type="scientific">Caenorhabditis remanei</name>
    <name type="common">Caenorhabditis vulgaris</name>
    <dbReference type="NCBI Taxonomy" id="31234"/>
    <lineage>
        <taxon>Eukaryota</taxon>
        <taxon>Metazoa</taxon>
        <taxon>Ecdysozoa</taxon>
        <taxon>Nematoda</taxon>
        <taxon>Chromadorea</taxon>
        <taxon>Rhabditida</taxon>
        <taxon>Rhabditina</taxon>
        <taxon>Rhabditomorpha</taxon>
        <taxon>Rhabditoidea</taxon>
        <taxon>Rhabditidae</taxon>
        <taxon>Peloderinae</taxon>
        <taxon>Caenorhabditis</taxon>
    </lineage>
</organism>
<dbReference type="RefSeq" id="XP_003094294.2">
    <property type="nucleotide sequence ID" value="XM_003094246.2"/>
</dbReference>
<name>A0A6A5GMB0_CAERE</name>
<reference evidence="1 2" key="1">
    <citation type="submission" date="2019-12" db="EMBL/GenBank/DDBJ databases">
        <title>Chromosome-level assembly of the Caenorhabditis remanei genome.</title>
        <authorList>
            <person name="Teterina A.A."/>
            <person name="Willis J.H."/>
            <person name="Phillips P.C."/>
        </authorList>
    </citation>
    <scope>NUCLEOTIDE SEQUENCE [LARGE SCALE GENOMIC DNA]</scope>
    <source>
        <strain evidence="1 2">PX506</strain>
        <tissue evidence="1">Whole organism</tissue>
    </source>
</reference>
<dbReference type="Proteomes" id="UP000483820">
    <property type="component" value="Chromosome IV"/>
</dbReference>
<gene>
    <name evidence="1" type="ORF">GCK72_012092</name>
</gene>